<dbReference type="PANTHER" id="PTHR30399">
    <property type="entry name" value="UNCHARACTERIZED PROTEIN YGJP"/>
    <property type="match status" value="1"/>
</dbReference>
<organism evidence="2 3">
    <name type="scientific">Helicobacter canadensis MIT 98-5491</name>
    <dbReference type="NCBI Taxonomy" id="537970"/>
    <lineage>
        <taxon>Bacteria</taxon>
        <taxon>Pseudomonadati</taxon>
        <taxon>Campylobacterota</taxon>
        <taxon>Epsilonproteobacteria</taxon>
        <taxon>Campylobacterales</taxon>
        <taxon>Helicobacteraceae</taxon>
        <taxon>Helicobacter</taxon>
    </lineage>
</organism>
<dbReference type="OrthoDB" id="5321643at2"/>
<dbReference type="STRING" id="537970.HCAN_1138"/>
<dbReference type="PANTHER" id="PTHR30399:SF1">
    <property type="entry name" value="UTP PYROPHOSPHATASE"/>
    <property type="match status" value="1"/>
</dbReference>
<dbReference type="Gene3D" id="3.30.2010.10">
    <property type="entry name" value="Metalloproteases ('zincins'), catalytic domain"/>
    <property type="match status" value="1"/>
</dbReference>
<gene>
    <name evidence="2" type="ORF">HCAN_1138</name>
</gene>
<evidence type="ECO:0000259" key="1">
    <source>
        <dbReference type="Pfam" id="PF01863"/>
    </source>
</evidence>
<dbReference type="InterPro" id="IPR053136">
    <property type="entry name" value="UTP_pyrophosphatase-like"/>
</dbReference>
<dbReference type="Pfam" id="PF01863">
    <property type="entry name" value="YgjP-like"/>
    <property type="match status" value="1"/>
</dbReference>
<name>C5ZXI1_9HELI</name>
<keyword evidence="3" id="KW-1185">Reference proteome</keyword>
<accession>C5ZXI1</accession>
<reference evidence="2 3" key="1">
    <citation type="journal article" date="2009" name="J. Bacteriol.">
        <title>Genome sequence of the emerging pathogen Helicobacter canadensis.</title>
        <authorList>
            <person name="Loman N.J."/>
            <person name="Snyder L.A."/>
            <person name="Linton J.D."/>
            <person name="Langdon R."/>
            <person name="Lawson A.J."/>
            <person name="Weinstock G.M."/>
            <person name="Wren B.W."/>
            <person name="Pallen M.J."/>
        </authorList>
    </citation>
    <scope>NUCLEOTIDE SEQUENCE [LARGE SCALE GENOMIC DNA]</scope>
    <source>
        <strain evidence="2 3">MIT 98-5491</strain>
    </source>
</reference>
<dbReference type="Proteomes" id="UP000007032">
    <property type="component" value="Chromosome"/>
</dbReference>
<dbReference type="InterPro" id="IPR002725">
    <property type="entry name" value="YgjP-like_metallopeptidase"/>
</dbReference>
<evidence type="ECO:0000313" key="3">
    <source>
        <dbReference type="Proteomes" id="UP000007032"/>
    </source>
</evidence>
<dbReference type="AlphaFoldDB" id="C5ZXI1"/>
<dbReference type="RefSeq" id="WP_006655844.1">
    <property type="nucleotide sequence ID" value="NZ_CM000776.2"/>
</dbReference>
<proteinExistence type="predicted"/>
<dbReference type="EMBL" id="CM000776">
    <property type="protein sequence ID" value="EES89849.1"/>
    <property type="molecule type" value="Genomic_DNA"/>
</dbReference>
<dbReference type="CDD" id="cd07344">
    <property type="entry name" value="M48_yhfN_like"/>
    <property type="match status" value="1"/>
</dbReference>
<feature type="domain" description="YgjP-like metallopeptidase" evidence="1">
    <location>
        <begin position="15"/>
        <end position="208"/>
    </location>
</feature>
<dbReference type="HOGENOM" id="CLU_065947_2_2_7"/>
<evidence type="ECO:0000313" key="2">
    <source>
        <dbReference type="EMBL" id="EES89849.1"/>
    </source>
</evidence>
<sequence length="223" mass="27190">MLPFNLKIIQKRNYKNLRMSFRDSSTLLISAPKHFSKKKCLEFLEQNQNWIEEQQQLWNQRLNLKLPNHQIFLFGEWQDIQDNAIQTHWEECIHSNPTPKTKKALIQFFQNKLDSYLQVQIPFFSTQMKLFPNKILYGKSYKQLACCYHKTKNLRFSLRLALMPRWLINSIIIHELAHIRYPNHQKDFWNLINTYDQNPQKIHIWLREYQDLLLLLHHKIFKA</sequence>
<dbReference type="eggNOG" id="COG1451">
    <property type="taxonomic scope" value="Bacteria"/>
</dbReference>
<protein>
    <recommendedName>
        <fullName evidence="1">YgjP-like metallopeptidase domain-containing protein</fullName>
    </recommendedName>
</protein>